<feature type="transmembrane region" description="Helical" evidence="9">
    <location>
        <begin position="16"/>
        <end position="35"/>
    </location>
</feature>
<keyword evidence="3" id="KW-0597">Phosphoprotein</keyword>
<dbReference type="PANTHER" id="PTHR24421:SF10">
    <property type="entry name" value="NITRATE_NITRITE SENSOR PROTEIN NARQ"/>
    <property type="match status" value="1"/>
</dbReference>
<dbReference type="CDD" id="cd16917">
    <property type="entry name" value="HATPase_UhpB-NarQ-NarX-like"/>
    <property type="match status" value="1"/>
</dbReference>
<feature type="transmembrane region" description="Helical" evidence="9">
    <location>
        <begin position="42"/>
        <end position="62"/>
    </location>
</feature>
<gene>
    <name evidence="11" type="ORF">Aco03nite_053310</name>
</gene>
<protein>
    <recommendedName>
        <fullName evidence="2">histidine kinase</fullName>
        <ecNumber evidence="2">2.7.13.3</ecNumber>
    </recommendedName>
</protein>
<evidence type="ECO:0000256" key="2">
    <source>
        <dbReference type="ARBA" id="ARBA00012438"/>
    </source>
</evidence>
<reference evidence="11 12" key="1">
    <citation type="submission" date="2021-01" db="EMBL/GenBank/DDBJ databases">
        <title>Whole genome shotgun sequence of Actinoplanes couchii NBRC 106145.</title>
        <authorList>
            <person name="Komaki H."/>
            <person name="Tamura T."/>
        </authorList>
    </citation>
    <scope>NUCLEOTIDE SEQUENCE [LARGE SCALE GENOMIC DNA]</scope>
    <source>
        <strain evidence="11 12">NBRC 106145</strain>
    </source>
</reference>
<keyword evidence="4" id="KW-0808">Transferase</keyword>
<dbReference type="Pfam" id="PF07730">
    <property type="entry name" value="HisKA_3"/>
    <property type="match status" value="1"/>
</dbReference>
<evidence type="ECO:0000256" key="1">
    <source>
        <dbReference type="ARBA" id="ARBA00000085"/>
    </source>
</evidence>
<feature type="transmembrane region" description="Helical" evidence="9">
    <location>
        <begin position="99"/>
        <end position="119"/>
    </location>
</feature>
<dbReference type="EC" id="2.7.13.3" evidence="2"/>
<evidence type="ECO:0000313" key="11">
    <source>
        <dbReference type="EMBL" id="GID56927.1"/>
    </source>
</evidence>
<feature type="transmembrane region" description="Helical" evidence="9">
    <location>
        <begin position="404"/>
        <end position="427"/>
    </location>
</feature>
<evidence type="ECO:0000256" key="3">
    <source>
        <dbReference type="ARBA" id="ARBA00022553"/>
    </source>
</evidence>
<keyword evidence="8" id="KW-0902">Two-component regulatory system</keyword>
<keyword evidence="5" id="KW-0547">Nucleotide-binding</keyword>
<dbReference type="PANTHER" id="PTHR24421">
    <property type="entry name" value="NITRATE/NITRITE SENSOR PROTEIN NARX-RELATED"/>
    <property type="match status" value="1"/>
</dbReference>
<dbReference type="EMBL" id="BOMG01000064">
    <property type="protein sequence ID" value="GID56927.1"/>
    <property type="molecule type" value="Genomic_DNA"/>
</dbReference>
<evidence type="ECO:0000259" key="10">
    <source>
        <dbReference type="Pfam" id="PF07730"/>
    </source>
</evidence>
<comment type="catalytic activity">
    <reaction evidence="1">
        <text>ATP + protein L-histidine = ADP + protein N-phospho-L-histidine.</text>
        <dbReference type="EC" id="2.7.13.3"/>
    </reaction>
</comment>
<dbReference type="Gene3D" id="3.30.565.10">
    <property type="entry name" value="Histidine kinase-like ATPase, C-terminal domain"/>
    <property type="match status" value="1"/>
</dbReference>
<evidence type="ECO:0000256" key="8">
    <source>
        <dbReference type="ARBA" id="ARBA00023012"/>
    </source>
</evidence>
<sequence length="511" mass="53862">MITWWAAARGAGPARLTYEIGLALLVAAIVAVSALDADTVATVLVVIVTVITTALVPLRLVYPAGAFAAGACASVVAGGQSIAVMVVMGVAAGYRMTHLGRTVAAFVIGLLAVAGALLFEGDFDGGSMILLGALYLMFAVLPAVVARAVARRRSLVNAMHTRNLQLYGQQAAVARQARERERTRIARDLHDSLGHQLTLISLYTGILSTADEKQRAEAVGLLRTTSAAAMSELRQILGILRQEDGDEPGAAQPLSRLDDLLDRARSADADVTLRREGEERPLAPMIEHAAYRVVQEGVTNALRHAHGGAVQVILRYEPDAVIAEVVNTPGVPYSGRTSGQGLIGLAERVRLAGGVLYHGRMPDGRFRIAATLPYRSEVAEVVPVTAPAGDFSVHMDRTARRSRIWLVAVGVGVTAMVGLCSGSLILAETMLTVDEQTYDAATVGQPEESVRATLPDPGNGTASTVDGAACVAYESSFVARLGDDHAGDLSYRFCFADGVLAAKESFYQPGP</sequence>
<proteinExistence type="predicted"/>
<accession>A0ABQ3XEK9</accession>
<comment type="caution">
    <text evidence="11">The sequence shown here is derived from an EMBL/GenBank/DDBJ whole genome shotgun (WGS) entry which is preliminary data.</text>
</comment>
<evidence type="ECO:0000256" key="4">
    <source>
        <dbReference type="ARBA" id="ARBA00022679"/>
    </source>
</evidence>
<dbReference type="Gene3D" id="1.20.5.1930">
    <property type="match status" value="1"/>
</dbReference>
<feature type="domain" description="Signal transduction histidine kinase subgroup 3 dimerisation and phosphoacceptor" evidence="10">
    <location>
        <begin position="181"/>
        <end position="243"/>
    </location>
</feature>
<feature type="transmembrane region" description="Helical" evidence="9">
    <location>
        <begin position="125"/>
        <end position="150"/>
    </location>
</feature>
<keyword evidence="7" id="KW-0067">ATP-binding</keyword>
<dbReference type="SUPFAM" id="SSF55874">
    <property type="entry name" value="ATPase domain of HSP90 chaperone/DNA topoisomerase II/histidine kinase"/>
    <property type="match status" value="1"/>
</dbReference>
<keyword evidence="12" id="KW-1185">Reference proteome</keyword>
<dbReference type="InterPro" id="IPR011712">
    <property type="entry name" value="Sig_transdc_His_kin_sub3_dim/P"/>
</dbReference>
<dbReference type="InterPro" id="IPR036890">
    <property type="entry name" value="HATPase_C_sf"/>
</dbReference>
<keyword evidence="9" id="KW-0472">Membrane</keyword>
<evidence type="ECO:0000256" key="7">
    <source>
        <dbReference type="ARBA" id="ARBA00022840"/>
    </source>
</evidence>
<dbReference type="RefSeq" id="WP_203798982.1">
    <property type="nucleotide sequence ID" value="NZ_BAAAQE010000094.1"/>
</dbReference>
<evidence type="ECO:0000256" key="9">
    <source>
        <dbReference type="SAM" id="Phobius"/>
    </source>
</evidence>
<organism evidence="11 12">
    <name type="scientific">Actinoplanes couchii</name>
    <dbReference type="NCBI Taxonomy" id="403638"/>
    <lineage>
        <taxon>Bacteria</taxon>
        <taxon>Bacillati</taxon>
        <taxon>Actinomycetota</taxon>
        <taxon>Actinomycetes</taxon>
        <taxon>Micromonosporales</taxon>
        <taxon>Micromonosporaceae</taxon>
        <taxon>Actinoplanes</taxon>
    </lineage>
</organism>
<keyword evidence="9" id="KW-1133">Transmembrane helix</keyword>
<dbReference type="InterPro" id="IPR050482">
    <property type="entry name" value="Sensor_HK_TwoCompSys"/>
</dbReference>
<evidence type="ECO:0000256" key="6">
    <source>
        <dbReference type="ARBA" id="ARBA00022777"/>
    </source>
</evidence>
<evidence type="ECO:0000313" key="12">
    <source>
        <dbReference type="Proteomes" id="UP000612282"/>
    </source>
</evidence>
<dbReference type="Proteomes" id="UP000612282">
    <property type="component" value="Unassembled WGS sequence"/>
</dbReference>
<name>A0ABQ3XEK9_9ACTN</name>
<keyword evidence="6" id="KW-0418">Kinase</keyword>
<keyword evidence="9" id="KW-0812">Transmembrane</keyword>
<feature type="transmembrane region" description="Helical" evidence="9">
    <location>
        <begin position="68"/>
        <end position="92"/>
    </location>
</feature>
<evidence type="ECO:0000256" key="5">
    <source>
        <dbReference type="ARBA" id="ARBA00022741"/>
    </source>
</evidence>